<reference key="2">
    <citation type="submission" date="2011-08" db="EMBL/GenBank/DDBJ databases">
        <title>Genome sequence of Naumovozyma castellii.</title>
        <authorList>
            <person name="Gordon J.L."/>
            <person name="Armisen D."/>
            <person name="Proux-Wera E."/>
            <person name="OhEigeartaigh S.S."/>
            <person name="Byrne K.P."/>
            <person name="Wolfe K.H."/>
        </authorList>
    </citation>
    <scope>NUCLEOTIDE SEQUENCE</scope>
    <source>
        <strain>Type strain:CBS 4309</strain>
    </source>
</reference>
<evidence type="ECO:0000313" key="4">
    <source>
        <dbReference type="Proteomes" id="UP000001640"/>
    </source>
</evidence>
<dbReference type="GO" id="GO:0043130">
    <property type="term" value="F:ubiquitin binding"/>
    <property type="evidence" value="ECO:0007669"/>
    <property type="project" value="EnsemblFungi"/>
</dbReference>
<dbReference type="STRING" id="1064592.G0VED1"/>
<dbReference type="OMA" id="EGWARMI"/>
<feature type="compositionally biased region" description="Basic and acidic residues" evidence="1">
    <location>
        <begin position="570"/>
        <end position="584"/>
    </location>
</feature>
<dbReference type="KEGG" id="ncs:NCAS_0D03410"/>
<dbReference type="OrthoDB" id="5577209at2759"/>
<feature type="region of interest" description="Disordered" evidence="1">
    <location>
        <begin position="562"/>
        <end position="659"/>
    </location>
</feature>
<dbReference type="SMART" id="SM00546">
    <property type="entry name" value="CUE"/>
    <property type="match status" value="1"/>
</dbReference>
<name>G0VED1_NAUCA</name>
<feature type="domain" description="CUE" evidence="2">
    <location>
        <begin position="321"/>
        <end position="364"/>
    </location>
</feature>
<dbReference type="PROSITE" id="PS51140">
    <property type="entry name" value="CUE"/>
    <property type="match status" value="1"/>
</dbReference>
<dbReference type="Proteomes" id="UP000001640">
    <property type="component" value="Chromosome 4"/>
</dbReference>
<dbReference type="AlphaFoldDB" id="G0VED1"/>
<dbReference type="InterPro" id="IPR003892">
    <property type="entry name" value="CUE"/>
</dbReference>
<dbReference type="GeneID" id="96903528"/>
<feature type="compositionally biased region" description="Basic and acidic residues" evidence="1">
    <location>
        <begin position="604"/>
        <end position="614"/>
    </location>
</feature>
<evidence type="ECO:0000256" key="1">
    <source>
        <dbReference type="SAM" id="MobiDB-lite"/>
    </source>
</evidence>
<feature type="region of interest" description="Disordered" evidence="1">
    <location>
        <begin position="469"/>
        <end position="489"/>
    </location>
</feature>
<dbReference type="FunCoup" id="G0VED1">
    <property type="interactions" value="36"/>
</dbReference>
<dbReference type="GO" id="GO:0070530">
    <property type="term" value="F:K63-linked polyubiquitin modification-dependent protein binding"/>
    <property type="evidence" value="ECO:0007669"/>
    <property type="project" value="EnsemblFungi"/>
</dbReference>
<dbReference type="InterPro" id="IPR041808">
    <property type="entry name" value="Cue3_CUE"/>
</dbReference>
<dbReference type="Pfam" id="PF02845">
    <property type="entry name" value="CUE"/>
    <property type="match status" value="1"/>
</dbReference>
<feature type="compositionally biased region" description="Basic residues" evidence="1">
    <location>
        <begin position="646"/>
        <end position="659"/>
    </location>
</feature>
<evidence type="ECO:0000313" key="3">
    <source>
        <dbReference type="EMBL" id="CCC69922.1"/>
    </source>
</evidence>
<organism evidence="3 4">
    <name type="scientific">Naumovozyma castellii</name>
    <name type="common">Yeast</name>
    <name type="synonym">Saccharomyces castellii</name>
    <dbReference type="NCBI Taxonomy" id="27288"/>
    <lineage>
        <taxon>Eukaryota</taxon>
        <taxon>Fungi</taxon>
        <taxon>Dikarya</taxon>
        <taxon>Ascomycota</taxon>
        <taxon>Saccharomycotina</taxon>
        <taxon>Saccharomycetes</taxon>
        <taxon>Saccharomycetales</taxon>
        <taxon>Saccharomycetaceae</taxon>
        <taxon>Naumovozyma</taxon>
    </lineage>
</organism>
<dbReference type="InterPro" id="IPR052586">
    <property type="entry name" value="ASCC2"/>
</dbReference>
<feature type="compositionally biased region" description="Basic residues" evidence="1">
    <location>
        <begin position="594"/>
        <end position="603"/>
    </location>
</feature>
<feature type="compositionally biased region" description="Basic and acidic residues" evidence="1">
    <location>
        <begin position="368"/>
        <end position="380"/>
    </location>
</feature>
<proteinExistence type="predicted"/>
<dbReference type="GO" id="GO:1990116">
    <property type="term" value="P:ribosome-associated ubiquitin-dependent protein catabolic process"/>
    <property type="evidence" value="ECO:0007669"/>
    <property type="project" value="EnsemblFungi"/>
</dbReference>
<sequence length="659" mass="75462">MNRIIDIEGTTKEISLPIVKFPPTPLTALLVEKDPVVWAHLLSTYVEYFEFLLWDNNIEHLDESTFDHLCIFVRSYLKEMASNVGGLASLGINKEVDEQLGLLRRWIFHLITGCGLLHLQIYGETLWDLVKLFVEGNADSVRCLIDGSLKPKINTQKAQINRIHQVQQQLKHLIESGKFTRADLKAFQSLVNKKSLRPNKFADQFLTSAWIEMLESWWVKGKGRYNTIAKQLLITTLLSVSTQTIANITRELGISNIDTLSLYPLLGCVLLNDNLSKRIPDLKSKLGFLNLIPISTDASIETHMIDKVEPDGEGHFGDVTINENDVTSLTELFPQFSRYQLTELLKRYDSNVELITNTLFENPSVIDDIPKEPKTSHDANDNLGKQILKSKPSPVKSNIKNIEPELVLHREMMKTKKQAIEQITKRHVPDEVRNKTLTRALKLLYENDEDERDDTYDEAEVKRSNTPIKIALGDDDGDSEQDASKEKNRNNYDAIEGYLWNLLKEDKSLFERNKRGSKVRKDMKAQINWSDEQIEGWARMLERSPQRARILEEKFMFRGNKRSGKTSYVKNRDGDSPVINDDRRRNQHQNPSRPKNKKNNTKKKGIDDAKKTNEATKSVAKGEPASTESTEPTETAKNKKPNEKKKASRSSHNRKSGFR</sequence>
<accession>G0VED1</accession>
<dbReference type="RefSeq" id="XP_003676283.1">
    <property type="nucleotide sequence ID" value="XM_003676235.1"/>
</dbReference>
<dbReference type="PANTHER" id="PTHR21494">
    <property type="entry name" value="ACTIVATING SIGNAL COINTEGRATOR 1 COMPLEX SUBUNIT 2 ASC-1 COMPLEX SUBUNIT P100"/>
    <property type="match status" value="1"/>
</dbReference>
<feature type="compositionally biased region" description="Low complexity" evidence="1">
    <location>
        <begin position="623"/>
        <end position="633"/>
    </location>
</feature>
<gene>
    <name evidence="3" type="primary">NCAS0D03410</name>
    <name evidence="3" type="ordered locus">NCAS_0D03410</name>
</gene>
<dbReference type="CDD" id="cd14373">
    <property type="entry name" value="CUE_Cue3p_like"/>
    <property type="match status" value="1"/>
</dbReference>
<keyword evidence="4" id="KW-1185">Reference proteome</keyword>
<dbReference type="EMBL" id="HE576755">
    <property type="protein sequence ID" value="CCC69922.1"/>
    <property type="molecule type" value="Genomic_DNA"/>
</dbReference>
<dbReference type="PANTHER" id="PTHR21494:SF0">
    <property type="entry name" value="ACTIVATING SIGNAL COINTEGRATOR 1 COMPLEX SUBUNIT 2"/>
    <property type="match status" value="1"/>
</dbReference>
<evidence type="ECO:0000259" key="2">
    <source>
        <dbReference type="PROSITE" id="PS51140"/>
    </source>
</evidence>
<dbReference type="InParanoid" id="G0VED1"/>
<feature type="compositionally biased region" description="Basic and acidic residues" evidence="1">
    <location>
        <begin position="634"/>
        <end position="645"/>
    </location>
</feature>
<protein>
    <recommendedName>
        <fullName evidence="2">CUE domain-containing protein</fullName>
    </recommendedName>
</protein>
<dbReference type="HOGENOM" id="CLU_030292_0_0_1"/>
<feature type="region of interest" description="Disordered" evidence="1">
    <location>
        <begin position="365"/>
        <end position="396"/>
    </location>
</feature>
<dbReference type="GO" id="GO:0022626">
    <property type="term" value="C:cytosolic ribosome"/>
    <property type="evidence" value="ECO:0007669"/>
    <property type="project" value="EnsemblFungi"/>
</dbReference>
<reference evidence="3 4" key="1">
    <citation type="journal article" date="2011" name="Proc. Natl. Acad. Sci. U.S.A.">
        <title>Evolutionary erosion of yeast sex chromosomes by mating-type switching accidents.</title>
        <authorList>
            <person name="Gordon J.L."/>
            <person name="Armisen D."/>
            <person name="Proux-Wera E."/>
            <person name="Oheigeartaigh S.S."/>
            <person name="Byrne K.P."/>
            <person name="Wolfe K.H."/>
        </authorList>
    </citation>
    <scope>NUCLEOTIDE SEQUENCE [LARGE SCALE GENOMIC DNA]</scope>
    <source>
        <strain evidence="4">ATCC 76901 / BCRC 22586 / CBS 4309 / NBRC 1992 / NRRL Y-12630</strain>
    </source>
</reference>
<dbReference type="eggNOG" id="ENOG502RV3A">
    <property type="taxonomic scope" value="Eukaryota"/>
</dbReference>
<dbReference type="GO" id="GO:0072344">
    <property type="term" value="P:rescue of stalled ribosome"/>
    <property type="evidence" value="ECO:0007669"/>
    <property type="project" value="EnsemblFungi"/>
</dbReference>